<dbReference type="Proteomes" id="UP000241818">
    <property type="component" value="Unassembled WGS sequence"/>
</dbReference>
<feature type="compositionally biased region" description="Basic and acidic residues" evidence="6">
    <location>
        <begin position="195"/>
        <end position="204"/>
    </location>
</feature>
<dbReference type="InParanoid" id="A0A2T3APC2"/>
<dbReference type="InterPro" id="IPR057072">
    <property type="entry name" value="bHLH_INO4"/>
</dbReference>
<feature type="domain" description="BHLH" evidence="7">
    <location>
        <begin position="387"/>
        <end position="438"/>
    </location>
</feature>
<protein>
    <recommendedName>
        <fullName evidence="7">BHLH domain-containing protein</fullName>
    </recommendedName>
</protein>
<dbReference type="STRING" id="857342.A0A2T3APC2"/>
<feature type="compositionally biased region" description="Polar residues" evidence="6">
    <location>
        <begin position="281"/>
        <end position="304"/>
    </location>
</feature>
<evidence type="ECO:0000259" key="7">
    <source>
        <dbReference type="PROSITE" id="PS50888"/>
    </source>
</evidence>
<evidence type="ECO:0000256" key="5">
    <source>
        <dbReference type="ARBA" id="ARBA00023242"/>
    </source>
</evidence>
<dbReference type="Gene3D" id="4.10.280.10">
    <property type="entry name" value="Helix-loop-helix DNA-binding domain"/>
    <property type="match status" value="1"/>
</dbReference>
<organism evidence="8 9">
    <name type="scientific">Amorphotheca resinae ATCC 22711</name>
    <dbReference type="NCBI Taxonomy" id="857342"/>
    <lineage>
        <taxon>Eukaryota</taxon>
        <taxon>Fungi</taxon>
        <taxon>Dikarya</taxon>
        <taxon>Ascomycota</taxon>
        <taxon>Pezizomycotina</taxon>
        <taxon>Leotiomycetes</taxon>
        <taxon>Helotiales</taxon>
        <taxon>Amorphothecaceae</taxon>
        <taxon>Amorphotheca</taxon>
    </lineage>
</organism>
<keyword evidence="2" id="KW-0805">Transcription regulation</keyword>
<keyword evidence="5" id="KW-0539">Nucleus</keyword>
<dbReference type="GO" id="GO:0005634">
    <property type="term" value="C:nucleus"/>
    <property type="evidence" value="ECO:0007669"/>
    <property type="project" value="UniProtKB-SubCell"/>
</dbReference>
<dbReference type="GeneID" id="36570201"/>
<dbReference type="OrthoDB" id="5778525at2759"/>
<dbReference type="GO" id="GO:0046983">
    <property type="term" value="F:protein dimerization activity"/>
    <property type="evidence" value="ECO:0007669"/>
    <property type="project" value="InterPro"/>
</dbReference>
<dbReference type="InterPro" id="IPR036638">
    <property type="entry name" value="HLH_DNA-bd_sf"/>
</dbReference>
<evidence type="ECO:0000313" key="9">
    <source>
        <dbReference type="Proteomes" id="UP000241818"/>
    </source>
</evidence>
<comment type="subcellular location">
    <subcellularLocation>
        <location evidence="1">Nucleus</location>
    </subcellularLocation>
</comment>
<dbReference type="PANTHER" id="PTHR15741:SF27">
    <property type="entry name" value="TRANSCRIPTION FACTOR AP-4"/>
    <property type="match status" value="1"/>
</dbReference>
<feature type="region of interest" description="Disordered" evidence="6">
    <location>
        <begin position="1"/>
        <end position="23"/>
    </location>
</feature>
<evidence type="ECO:0000256" key="2">
    <source>
        <dbReference type="ARBA" id="ARBA00023015"/>
    </source>
</evidence>
<dbReference type="SUPFAM" id="SSF47459">
    <property type="entry name" value="HLH, helix-loop-helix DNA-binding domain"/>
    <property type="match status" value="1"/>
</dbReference>
<feature type="compositionally biased region" description="Polar residues" evidence="6">
    <location>
        <begin position="143"/>
        <end position="153"/>
    </location>
</feature>
<evidence type="ECO:0000256" key="6">
    <source>
        <dbReference type="SAM" id="MobiDB-lite"/>
    </source>
</evidence>
<sequence length="455" mass="50196">MLAVQRPSMGSSKPPDLDMPFGYSFDTPSNFPFPSPTAPAPGPSLLDDNESKFLDSFFDGVSSDQFNYDFFINSPDASELVLGWDELPPTFMRTSSSFGQQPQTWSHGLPDTNYSDMSPPARSAPPVPPSTSADVLAAATVLRNGSNPRSRSVASEALFPPRNAPIPPATSQARPESMSRYAPTQSSAAAQERSGSGDDMRDPFATDMFFGSQSELSRRHRQASLAHANVDIQWGSDSSFNNAQPFVPPSNQRKEVAALERSRVKAVTDAFLETRQMLDSAETTRPSSPAPAHTSTGHQRTGSIGQVEEDEDFSPRKRRKSNFQDERDEHEPSPLSATTHNQVNRKPRITKHESPTPSSEPNQKRRKSGAASATTAKVTRENLTEEQKRENHIRSEQKRRTLIREGFEDLNQLVPGLRGGGFSKSAVLIMSAEWLENLLQGNEMLRQRLNALQNK</sequence>
<dbReference type="PANTHER" id="PTHR15741">
    <property type="entry name" value="BASIC HELIX-LOOP-HELIX ZIP TRANSCRIPTION FACTOR"/>
    <property type="match status" value="1"/>
</dbReference>
<dbReference type="GO" id="GO:0000981">
    <property type="term" value="F:DNA-binding transcription factor activity, RNA polymerase II-specific"/>
    <property type="evidence" value="ECO:0007669"/>
    <property type="project" value="TreeGrafter"/>
</dbReference>
<keyword evidence="3" id="KW-0238">DNA-binding</keyword>
<keyword evidence="4" id="KW-0804">Transcription</keyword>
<feature type="region of interest" description="Disordered" evidence="6">
    <location>
        <begin position="275"/>
        <end position="397"/>
    </location>
</feature>
<dbReference type="Pfam" id="PF23181">
    <property type="entry name" value="bHLH_INO4"/>
    <property type="match status" value="1"/>
</dbReference>
<evidence type="ECO:0000256" key="1">
    <source>
        <dbReference type="ARBA" id="ARBA00004123"/>
    </source>
</evidence>
<evidence type="ECO:0000256" key="4">
    <source>
        <dbReference type="ARBA" id="ARBA00023163"/>
    </source>
</evidence>
<feature type="compositionally biased region" description="Basic and acidic residues" evidence="6">
    <location>
        <begin position="322"/>
        <end position="332"/>
    </location>
</feature>
<feature type="region of interest" description="Disordered" evidence="6">
    <location>
        <begin position="94"/>
        <end position="223"/>
    </location>
</feature>
<dbReference type="InterPro" id="IPR052207">
    <property type="entry name" value="Max-like/E-box_TFs"/>
</dbReference>
<keyword evidence="9" id="KW-1185">Reference proteome</keyword>
<gene>
    <name evidence="8" type="ORF">M430DRAFT_130010</name>
</gene>
<evidence type="ECO:0000256" key="3">
    <source>
        <dbReference type="ARBA" id="ARBA00023125"/>
    </source>
</evidence>
<evidence type="ECO:0000313" key="8">
    <source>
        <dbReference type="EMBL" id="PSS06781.1"/>
    </source>
</evidence>
<dbReference type="EMBL" id="KZ679020">
    <property type="protein sequence ID" value="PSS06781.1"/>
    <property type="molecule type" value="Genomic_DNA"/>
</dbReference>
<accession>A0A2T3APC2</accession>
<dbReference type="RefSeq" id="XP_024716511.1">
    <property type="nucleotide sequence ID" value="XM_024862120.1"/>
</dbReference>
<name>A0A2T3APC2_AMORE</name>
<dbReference type="PROSITE" id="PS50888">
    <property type="entry name" value="BHLH"/>
    <property type="match status" value="1"/>
</dbReference>
<dbReference type="InterPro" id="IPR011598">
    <property type="entry name" value="bHLH_dom"/>
</dbReference>
<dbReference type="GO" id="GO:0000978">
    <property type="term" value="F:RNA polymerase II cis-regulatory region sequence-specific DNA binding"/>
    <property type="evidence" value="ECO:0007669"/>
    <property type="project" value="TreeGrafter"/>
</dbReference>
<dbReference type="AlphaFoldDB" id="A0A2T3APC2"/>
<reference evidence="8 9" key="1">
    <citation type="journal article" date="2018" name="New Phytol.">
        <title>Comparative genomics and transcriptomics depict ericoid mycorrhizal fungi as versatile saprotrophs and plant mutualists.</title>
        <authorList>
            <person name="Martino E."/>
            <person name="Morin E."/>
            <person name="Grelet G.A."/>
            <person name="Kuo A."/>
            <person name="Kohler A."/>
            <person name="Daghino S."/>
            <person name="Barry K.W."/>
            <person name="Cichocki N."/>
            <person name="Clum A."/>
            <person name="Dockter R.B."/>
            <person name="Hainaut M."/>
            <person name="Kuo R.C."/>
            <person name="LaButti K."/>
            <person name="Lindahl B.D."/>
            <person name="Lindquist E.A."/>
            <person name="Lipzen A."/>
            <person name="Khouja H.R."/>
            <person name="Magnuson J."/>
            <person name="Murat C."/>
            <person name="Ohm R.A."/>
            <person name="Singer S.W."/>
            <person name="Spatafora J.W."/>
            <person name="Wang M."/>
            <person name="Veneault-Fourrey C."/>
            <person name="Henrissat B."/>
            <person name="Grigoriev I.V."/>
            <person name="Martin F.M."/>
            <person name="Perotto S."/>
        </authorList>
    </citation>
    <scope>NUCLEOTIDE SEQUENCE [LARGE SCALE GENOMIC DNA]</scope>
    <source>
        <strain evidence="8 9">ATCC 22711</strain>
    </source>
</reference>
<dbReference type="CDD" id="cd11404">
    <property type="entry name" value="bHLHzip_Mlx_like"/>
    <property type="match status" value="1"/>
</dbReference>
<proteinExistence type="predicted"/>
<feature type="compositionally biased region" description="Basic and acidic residues" evidence="6">
    <location>
        <begin position="378"/>
        <end position="397"/>
    </location>
</feature>
<feature type="compositionally biased region" description="Polar residues" evidence="6">
    <location>
        <begin position="94"/>
        <end position="116"/>
    </location>
</feature>